<evidence type="ECO:0000313" key="2">
    <source>
        <dbReference type="Proteomes" id="UP001259832"/>
    </source>
</evidence>
<comment type="caution">
    <text evidence="1">The sequence shown here is derived from an EMBL/GenBank/DDBJ whole genome shotgun (WGS) entry which is preliminary data.</text>
</comment>
<accession>A0AAD9GTY1</accession>
<gene>
    <name evidence="1" type="ORF">P3T76_004383</name>
</gene>
<sequence>MLDLYRANGNTTSKWHEATTECTREPGAFNDHAEAVTDCYAIQTIFTLGYFMFNLPEEFEEGVVYVLAVITIPPAPKLTVSSSDVVT</sequence>
<keyword evidence="2" id="KW-1185">Reference proteome</keyword>
<proteinExistence type="predicted"/>
<dbReference type="Proteomes" id="UP001259832">
    <property type="component" value="Unassembled WGS sequence"/>
</dbReference>
<protein>
    <submittedName>
        <fullName evidence="1">Uncharacterized protein</fullName>
    </submittedName>
</protein>
<reference evidence="1" key="1">
    <citation type="submission" date="2023-08" db="EMBL/GenBank/DDBJ databases">
        <title>Reference Genome Resource for the Citrus Pathogen Phytophthora citrophthora.</title>
        <authorList>
            <person name="Moller H."/>
            <person name="Coetzee B."/>
            <person name="Rose L.J."/>
            <person name="Van Niekerk J.M."/>
        </authorList>
    </citation>
    <scope>NUCLEOTIDE SEQUENCE</scope>
    <source>
        <strain evidence="1">STE-U-9442</strain>
    </source>
</reference>
<name>A0AAD9GTY1_9STRA</name>
<evidence type="ECO:0000313" key="1">
    <source>
        <dbReference type="EMBL" id="KAK1944471.1"/>
    </source>
</evidence>
<organism evidence="1 2">
    <name type="scientific">Phytophthora citrophthora</name>
    <dbReference type="NCBI Taxonomy" id="4793"/>
    <lineage>
        <taxon>Eukaryota</taxon>
        <taxon>Sar</taxon>
        <taxon>Stramenopiles</taxon>
        <taxon>Oomycota</taxon>
        <taxon>Peronosporomycetes</taxon>
        <taxon>Peronosporales</taxon>
        <taxon>Peronosporaceae</taxon>
        <taxon>Phytophthora</taxon>
    </lineage>
</organism>
<dbReference type="AlphaFoldDB" id="A0AAD9GTY1"/>
<dbReference type="EMBL" id="JASMQC010000006">
    <property type="protein sequence ID" value="KAK1944471.1"/>
    <property type="molecule type" value="Genomic_DNA"/>
</dbReference>